<keyword evidence="5" id="KW-0804">Transcription</keyword>
<dbReference type="OrthoDB" id="308861at2759"/>
<dbReference type="Gene3D" id="2.60.40.1730">
    <property type="entry name" value="tricorn interacting facor f3 domain"/>
    <property type="match status" value="1"/>
</dbReference>
<dbReference type="CDD" id="cd09839">
    <property type="entry name" value="M1_like_TAF2"/>
    <property type="match status" value="1"/>
</dbReference>
<evidence type="ECO:0000256" key="6">
    <source>
        <dbReference type="ARBA" id="ARBA00023242"/>
    </source>
</evidence>
<dbReference type="GO" id="GO:0005669">
    <property type="term" value="C:transcription factor TFIID complex"/>
    <property type="evidence" value="ECO:0007669"/>
    <property type="project" value="InterPro"/>
</dbReference>
<dbReference type="GO" id="GO:0003682">
    <property type="term" value="F:chromatin binding"/>
    <property type="evidence" value="ECO:0007669"/>
    <property type="project" value="TreeGrafter"/>
</dbReference>
<feature type="compositionally biased region" description="Low complexity" evidence="8">
    <location>
        <begin position="1055"/>
        <end position="1065"/>
    </location>
</feature>
<evidence type="ECO:0000256" key="3">
    <source>
        <dbReference type="ARBA" id="ARBA00017363"/>
    </source>
</evidence>
<evidence type="ECO:0000313" key="12">
    <source>
        <dbReference type="RefSeq" id="XP_022091705.1"/>
    </source>
</evidence>
<comment type="similarity">
    <text evidence="2">Belongs to the TAF2 family.</text>
</comment>
<evidence type="ECO:0000256" key="1">
    <source>
        <dbReference type="ARBA" id="ARBA00004123"/>
    </source>
</evidence>
<keyword evidence="4" id="KW-0805">Transcription regulation</keyword>
<organism evidence="11 12">
    <name type="scientific">Acanthaster planci</name>
    <name type="common">Crown-of-thorns starfish</name>
    <dbReference type="NCBI Taxonomy" id="133434"/>
    <lineage>
        <taxon>Eukaryota</taxon>
        <taxon>Metazoa</taxon>
        <taxon>Echinodermata</taxon>
        <taxon>Eleutherozoa</taxon>
        <taxon>Asterozoa</taxon>
        <taxon>Asteroidea</taxon>
        <taxon>Valvatacea</taxon>
        <taxon>Valvatida</taxon>
        <taxon>Acanthasteridae</taxon>
        <taxon>Acanthaster</taxon>
    </lineage>
</organism>
<dbReference type="SUPFAM" id="SSF48371">
    <property type="entry name" value="ARM repeat"/>
    <property type="match status" value="1"/>
</dbReference>
<dbReference type="GO" id="GO:0016251">
    <property type="term" value="F:RNA polymerase II general transcription initiation factor activity"/>
    <property type="evidence" value="ECO:0007669"/>
    <property type="project" value="TreeGrafter"/>
</dbReference>
<evidence type="ECO:0000256" key="8">
    <source>
        <dbReference type="SAM" id="MobiDB-lite"/>
    </source>
</evidence>
<dbReference type="KEGG" id="aplc:110979877"/>
<gene>
    <name evidence="12" type="primary">LOC110979877</name>
</gene>
<feature type="region of interest" description="Disordered" evidence="8">
    <location>
        <begin position="1014"/>
        <end position="1219"/>
    </location>
</feature>
<dbReference type="Proteomes" id="UP000694845">
    <property type="component" value="Unplaced"/>
</dbReference>
<evidence type="ECO:0000313" key="11">
    <source>
        <dbReference type="Proteomes" id="UP000694845"/>
    </source>
</evidence>
<dbReference type="InterPro" id="IPR057991">
    <property type="entry name" value="TPR_TAF2_C"/>
</dbReference>
<evidence type="ECO:0000256" key="7">
    <source>
        <dbReference type="ARBA" id="ARBA00033345"/>
    </source>
</evidence>
<protein>
    <recommendedName>
        <fullName evidence="3">Transcription initiation factor TFIID subunit 2</fullName>
    </recommendedName>
    <alternativeName>
        <fullName evidence="7">Transcription initiation factor TFIID 150 kDa subunit</fullName>
    </alternativeName>
</protein>
<dbReference type="PANTHER" id="PTHR15137">
    <property type="entry name" value="TRANSCRIPTION INITIATION FACTOR TFIID"/>
    <property type="match status" value="1"/>
</dbReference>
<dbReference type="CTD" id="6873"/>
<dbReference type="Gene3D" id="1.10.390.10">
    <property type="entry name" value="Neutral Protease Domain 2"/>
    <property type="match status" value="1"/>
</dbReference>
<evidence type="ECO:0000256" key="4">
    <source>
        <dbReference type="ARBA" id="ARBA00023015"/>
    </source>
</evidence>
<dbReference type="AlphaFoldDB" id="A0A8B7YH32"/>
<dbReference type="InterPro" id="IPR042097">
    <property type="entry name" value="Aminopeptidase_N-like_N_sf"/>
</dbReference>
<sequence length="1219" mass="138497">MSKIFKKGEKAFETPRPFRLNHQILCITGVNFQRKSIIGYVELHLLPLRSGVNRIFLNSKQCRIYRICINEVWEASFMYSDPSLSICQNETKQRNLDFFSGCHNTAMNSVDPDQANGELLIKIPQDAMHLVNNEKMLRVSIEFSLERPQGGLHFVVPDMEGSMAERAAHMFTHSHENSSRAWFPCVDTYSEPCTWKLEFTVDKSMTAVASGDLMETVYTPDMRKKTFHYVLNQPTSAPNIALAVGPFEILVDPVMPEVTHFCLPQLKPLLEHSTAFLHEAFDFFEECLGTRFPYSNYKQVFVDEAYKDYSSFATLSILSTNLLHSQRIIDQTFTTRRLMAQSLSEQFFGCFVGSQSWSDLWLPKGISKYLTGLLLKRMFGVNEYRYHIHKEMTSLCEYEQEIGGVILHPDPVTVPNADSDDPEKTSAQPAPKSGESGAYFPIRSPHTVSWRYLDMMRVKAHLVMRLIELRIGQDLLLQVFNKLLSLAASAALLKFISNSWGNMLLSTSGFLKSLSTVSGKDLSLFLDQWVYQGGIVQFTGSFNFNRKRNIVELELRQDPGRKGILKYVGPLKVTIQELDGSFEHTLQVEDNVTKGDITCHSKSRRNKKKKIPLKNGEEVDMDLSTMDADSPVLWIRVDTEMTLLRQVVFQQPDFQWHYQLRYERDIVAQIEAIENLERFPSPATVNVLSEIIENRQCFYKVRMLAAHSLAKISNELVASYMGHTAIIAMFKKLFGSYSCSDIVRQNNFGNFMDYFLQKTLPVALATIRNAHSLCPKESLDFLVDLIKYNDNTKNKFSDNYYRASLITALTHTITPAVAMVSTSVENLTPETKIVLEEVTRCLNLEKLLPCYHHRVTISCLQAIRTLQKNGHLPSDPTLFQTYAQYSHFVEIRMAALESLVDYVKVESNADIFSWLLDIVEQDPMLSVRHHLFQMLIANPPFRHREASALNKESLVERLWTLMNCGTSHDARLRCDAVDFYYTLYGRSRPSCLPIPELGLVLNLKEKRTMLNPSIIIPEDESMGSDSQSVEDSQEGKDDSPQSSGESSQERKRKSISPLPSSLSSSRQRTEPKSDEEDKEGPPAKKKIGQVLPKPNLETQGSTISSESSSDEDTSPSTEKTGHPSPVSRPVKLEPGTHTTPSVRPKEELVGVPGLAKPVDSKYRIPKLNRGGDVAREHSASSSSSKSHKKKKKKDKHRHKKRHDRDQDRVSSTHRLDLMH</sequence>
<dbReference type="SUPFAM" id="SSF55486">
    <property type="entry name" value="Metalloproteases ('zincins'), catalytic domain"/>
    <property type="match status" value="1"/>
</dbReference>
<dbReference type="Pfam" id="PF25577">
    <property type="entry name" value="TPR_TAF2_C"/>
    <property type="match status" value="1"/>
</dbReference>
<dbReference type="PANTHER" id="PTHR15137:SF9">
    <property type="entry name" value="TRANSCRIPTION INITIATION FACTOR TFIID SUBUNIT 2"/>
    <property type="match status" value="1"/>
</dbReference>
<dbReference type="InterPro" id="IPR037813">
    <property type="entry name" value="TAF2"/>
</dbReference>
<feature type="domain" description="Transcription initiation factor TFIID subunit 2 Ig-like" evidence="9">
    <location>
        <begin position="534"/>
        <end position="652"/>
    </location>
</feature>
<dbReference type="InterPro" id="IPR016024">
    <property type="entry name" value="ARM-type_fold"/>
</dbReference>
<evidence type="ECO:0000259" key="9">
    <source>
        <dbReference type="Pfam" id="PF25316"/>
    </source>
</evidence>
<dbReference type="GeneID" id="110979877"/>
<feature type="region of interest" description="Disordered" evidence="8">
    <location>
        <begin position="413"/>
        <end position="436"/>
    </location>
</feature>
<evidence type="ECO:0000256" key="5">
    <source>
        <dbReference type="ARBA" id="ARBA00023163"/>
    </source>
</evidence>
<evidence type="ECO:0000259" key="10">
    <source>
        <dbReference type="Pfam" id="PF25577"/>
    </source>
</evidence>
<dbReference type="SUPFAM" id="SSF63737">
    <property type="entry name" value="Leukotriene A4 hydrolase N-terminal domain"/>
    <property type="match status" value="1"/>
</dbReference>
<reference evidence="12" key="1">
    <citation type="submission" date="2025-08" db="UniProtKB">
        <authorList>
            <consortium name="RefSeq"/>
        </authorList>
    </citation>
    <scope>IDENTIFICATION</scope>
</reference>
<dbReference type="Pfam" id="PF25316">
    <property type="entry name" value="TAF2_3rd"/>
    <property type="match status" value="1"/>
</dbReference>
<keyword evidence="6" id="KW-0539">Nucleus</keyword>
<keyword evidence="11" id="KW-1185">Reference proteome</keyword>
<dbReference type="GO" id="GO:0051123">
    <property type="term" value="P:RNA polymerase II preinitiation complex assembly"/>
    <property type="evidence" value="ECO:0007669"/>
    <property type="project" value="UniProtKB-ARBA"/>
</dbReference>
<dbReference type="FunFam" id="2.60.40.1730:FF:000003">
    <property type="entry name" value="Transcription initiation factor TFIID subunit 2"/>
    <property type="match status" value="1"/>
</dbReference>
<feature type="compositionally biased region" description="Basic and acidic residues" evidence="8">
    <location>
        <begin position="1203"/>
        <end position="1219"/>
    </location>
</feature>
<proteinExistence type="inferred from homology"/>
<dbReference type="RefSeq" id="XP_022091705.1">
    <property type="nucleotide sequence ID" value="XM_022236013.1"/>
</dbReference>
<name>A0A8B7YH32_ACAPL</name>
<accession>A0A8B7YH32</accession>
<feature type="compositionally biased region" description="Basic residues" evidence="8">
    <location>
        <begin position="1185"/>
        <end position="1202"/>
    </location>
</feature>
<comment type="subcellular location">
    <subcellularLocation>
        <location evidence="1">Nucleus</location>
    </subcellularLocation>
</comment>
<evidence type="ECO:0000256" key="2">
    <source>
        <dbReference type="ARBA" id="ARBA00010937"/>
    </source>
</evidence>
<feature type="domain" description="Transcription initiation factor TFIID subunit 2 TPR repeats" evidence="10">
    <location>
        <begin position="653"/>
        <end position="1010"/>
    </location>
</feature>
<dbReference type="InterPro" id="IPR057345">
    <property type="entry name" value="Ig-like_TAF2"/>
</dbReference>
<dbReference type="InterPro" id="IPR027268">
    <property type="entry name" value="Peptidase_M4/M1_CTD_sf"/>
</dbReference>
<dbReference type="GO" id="GO:0000976">
    <property type="term" value="F:transcription cis-regulatory region binding"/>
    <property type="evidence" value="ECO:0007669"/>
    <property type="project" value="UniProtKB-ARBA"/>
</dbReference>